<organism evidence="28 29">
    <name type="scientific">Naja naja</name>
    <name type="common">Indian cobra</name>
    <dbReference type="NCBI Taxonomy" id="35670"/>
    <lineage>
        <taxon>Eukaryota</taxon>
        <taxon>Metazoa</taxon>
        <taxon>Chordata</taxon>
        <taxon>Craniata</taxon>
        <taxon>Vertebrata</taxon>
        <taxon>Euteleostomi</taxon>
        <taxon>Lepidosauria</taxon>
        <taxon>Squamata</taxon>
        <taxon>Bifurcata</taxon>
        <taxon>Unidentata</taxon>
        <taxon>Episquamata</taxon>
        <taxon>Toxicofera</taxon>
        <taxon>Serpentes</taxon>
        <taxon>Colubroidea</taxon>
        <taxon>Elapidae</taxon>
        <taxon>Elapinae</taxon>
        <taxon>Naja</taxon>
    </lineage>
</organism>
<dbReference type="GO" id="GO:0061630">
    <property type="term" value="F:ubiquitin protein ligase activity"/>
    <property type="evidence" value="ECO:0007669"/>
    <property type="project" value="UniProtKB-EC"/>
</dbReference>
<reference evidence="28" key="1">
    <citation type="submission" date="2025-08" db="UniProtKB">
        <authorList>
            <consortium name="Ensembl"/>
        </authorList>
    </citation>
    <scope>IDENTIFICATION</scope>
</reference>
<dbReference type="InterPro" id="IPR036236">
    <property type="entry name" value="Znf_C2H2_sf"/>
</dbReference>
<keyword evidence="18" id="KW-0238">DNA-binding</keyword>
<evidence type="ECO:0000256" key="7">
    <source>
        <dbReference type="ARBA" id="ARBA00022491"/>
    </source>
</evidence>
<keyword evidence="16" id="KW-0862">Zinc</keyword>
<dbReference type="InterPro" id="IPR050331">
    <property type="entry name" value="Zinc_finger"/>
</dbReference>
<keyword evidence="10" id="KW-0808">Transferase</keyword>
<evidence type="ECO:0000256" key="3">
    <source>
        <dbReference type="ARBA" id="ARBA00004642"/>
    </source>
</evidence>
<evidence type="ECO:0000256" key="13">
    <source>
        <dbReference type="ARBA" id="ARBA00022771"/>
    </source>
</evidence>
<evidence type="ECO:0000313" key="29">
    <source>
        <dbReference type="Proteomes" id="UP000694559"/>
    </source>
</evidence>
<comment type="pathway">
    <text evidence="4">Protein modification; protein ubiquitination.</text>
</comment>
<dbReference type="Ensembl" id="ENSNNAT00000023719.1">
    <property type="protein sequence ID" value="ENSNNAP00000022631.1"/>
    <property type="gene ID" value="ENSNNAG00000014813.1"/>
</dbReference>
<comment type="subcellular location">
    <subcellularLocation>
        <location evidence="2">Cytoplasm</location>
    </subcellularLocation>
    <subcellularLocation>
        <location evidence="3">Nucleus</location>
        <location evidence="3">Nucleoplasm</location>
    </subcellularLocation>
</comment>
<feature type="domain" description="C2H2-type" evidence="27">
    <location>
        <begin position="184"/>
        <end position="213"/>
    </location>
</feature>
<dbReference type="FunFam" id="3.30.160.60:FF:001557">
    <property type="entry name" value="Transcription factor E4F1"/>
    <property type="match status" value="1"/>
</dbReference>
<dbReference type="FunFam" id="3.30.160.60:FF:000702">
    <property type="entry name" value="Transcription factor E4F1 isoform 1"/>
    <property type="match status" value="1"/>
</dbReference>
<dbReference type="GO" id="GO:0008270">
    <property type="term" value="F:zinc ion binding"/>
    <property type="evidence" value="ECO:0007669"/>
    <property type="project" value="UniProtKB-KW"/>
</dbReference>
<dbReference type="OMA" id="LAPEXNA"/>
<dbReference type="PANTHER" id="PTHR16515">
    <property type="entry name" value="PR DOMAIN ZINC FINGER PROTEIN"/>
    <property type="match status" value="1"/>
</dbReference>
<evidence type="ECO:0000256" key="19">
    <source>
        <dbReference type="ARBA" id="ARBA00023163"/>
    </source>
</evidence>
<keyword evidence="12" id="KW-0677">Repeat</keyword>
<keyword evidence="15" id="KW-0833">Ubl conjugation pathway</keyword>
<proteinExistence type="predicted"/>
<dbReference type="SMART" id="SM00355">
    <property type="entry name" value="ZnF_C2H2"/>
    <property type="match status" value="5"/>
</dbReference>
<accession>A0A8C6Y0K0</accession>
<evidence type="ECO:0000256" key="20">
    <source>
        <dbReference type="ARBA" id="ARBA00023242"/>
    </source>
</evidence>
<dbReference type="EC" id="2.3.2.27" evidence="5"/>
<dbReference type="FunFam" id="3.30.160.60:FF:000086">
    <property type="entry name" value="transcription factor E4F1 isoform X1"/>
    <property type="match status" value="1"/>
</dbReference>
<evidence type="ECO:0000256" key="16">
    <source>
        <dbReference type="ARBA" id="ARBA00022833"/>
    </source>
</evidence>
<sequence length="521" mass="56295">RVGRGFLALFAEGLPFDVTGSLFSCLLDEDDRHKCGRCQSEFTSLEEFVQHKLQKICQRPQDAAAATPASFLKALHLFHQVISPVEAAITVAHIVVEAAPITEEIGHVPEIVGRSTSHLKVILDGGLAQNNPGGPGEGASLELIKVKLLVNKEGRYICELCHKTFKTASILKAHMITHSNERPYKCKKCGKSFRESGALTRHLKSLTPCTEKIRFNMNKEIVVSKEDVASGGILGVEASPVIHLVTDAKGNVLHEVHVQMQELPVSETKALGQELPPVQGSIPDGCSSPFVCQFCNQGFREKGSLVRHIRHHTGEKPFKCYKCGRGFAEHGTLNRHLRTKGGCLLALKEAEEAVVSEEGQSADRLAATVISEDPPTVLVEFSSVVADTQEYIIEVTAEDLETSEAAEIIEGTRHEVDSHIMKVVQQIVNQANSGHQIIVQNVTVTDDSTMTAEGVDPDTIAIATPESLTEQVAMTLASAIGEGAVLTTEGGGEMEEATVTMVASEDIEIMEHTGKVQAVIV</sequence>
<keyword evidence="6" id="KW-0963">Cytoplasm</keyword>
<evidence type="ECO:0000256" key="26">
    <source>
        <dbReference type="PROSITE-ProRule" id="PRU00042"/>
    </source>
</evidence>
<keyword evidence="11" id="KW-0479">Metal-binding</keyword>
<evidence type="ECO:0000256" key="15">
    <source>
        <dbReference type="ARBA" id="ARBA00022786"/>
    </source>
</evidence>
<keyword evidence="21" id="KW-0131">Cell cycle</keyword>
<feature type="domain" description="C2H2-type" evidence="27">
    <location>
        <begin position="290"/>
        <end position="317"/>
    </location>
</feature>
<keyword evidence="19" id="KW-0804">Transcription</keyword>
<comment type="catalytic activity">
    <reaction evidence="1">
        <text>S-ubiquitinyl-[E2 ubiquitin-conjugating enzyme]-L-cysteine + [acceptor protein]-L-lysine = [E2 ubiquitin-conjugating enzyme]-L-cysteine + N(6)-ubiquitinyl-[acceptor protein]-L-lysine.</text>
        <dbReference type="EC" id="2.3.2.27"/>
    </reaction>
</comment>
<dbReference type="GO" id="GO:0005737">
    <property type="term" value="C:cytoplasm"/>
    <property type="evidence" value="ECO:0007669"/>
    <property type="project" value="UniProtKB-SubCell"/>
</dbReference>
<evidence type="ECO:0000256" key="10">
    <source>
        <dbReference type="ARBA" id="ARBA00022679"/>
    </source>
</evidence>
<evidence type="ECO:0000256" key="25">
    <source>
        <dbReference type="ARBA" id="ARBA00083844"/>
    </source>
</evidence>
<evidence type="ECO:0000256" key="23">
    <source>
        <dbReference type="ARBA" id="ARBA00075006"/>
    </source>
</evidence>
<evidence type="ECO:0000256" key="6">
    <source>
        <dbReference type="ARBA" id="ARBA00022490"/>
    </source>
</evidence>
<dbReference type="GeneTree" id="ENSGT00840000129970"/>
<dbReference type="InterPro" id="IPR013087">
    <property type="entry name" value="Znf_C2H2_type"/>
</dbReference>
<keyword evidence="7" id="KW-0678">Repressor</keyword>
<evidence type="ECO:0000256" key="4">
    <source>
        <dbReference type="ARBA" id="ARBA00004906"/>
    </source>
</evidence>
<evidence type="ECO:0000256" key="18">
    <source>
        <dbReference type="ARBA" id="ARBA00023125"/>
    </source>
</evidence>
<dbReference type="GO" id="GO:0005654">
    <property type="term" value="C:nucleoplasm"/>
    <property type="evidence" value="ECO:0007669"/>
    <property type="project" value="UniProtKB-SubCell"/>
</dbReference>
<dbReference type="PANTHER" id="PTHR16515:SF49">
    <property type="entry name" value="GASTRULA ZINC FINGER PROTEIN XLCGF49.1-LIKE-RELATED"/>
    <property type="match status" value="1"/>
</dbReference>
<keyword evidence="13 26" id="KW-0863">Zinc-finger</keyword>
<reference evidence="28" key="2">
    <citation type="submission" date="2025-09" db="UniProtKB">
        <authorList>
            <consortium name="Ensembl"/>
        </authorList>
    </citation>
    <scope>IDENTIFICATION</scope>
</reference>
<dbReference type="GO" id="GO:0003677">
    <property type="term" value="F:DNA binding"/>
    <property type="evidence" value="ECO:0007669"/>
    <property type="project" value="UniProtKB-KW"/>
</dbReference>
<keyword evidence="9" id="KW-0132">Cell division</keyword>
<evidence type="ECO:0000259" key="27">
    <source>
        <dbReference type="PROSITE" id="PS50157"/>
    </source>
</evidence>
<dbReference type="GO" id="GO:0051301">
    <property type="term" value="P:cell division"/>
    <property type="evidence" value="ECO:0007669"/>
    <property type="project" value="UniProtKB-KW"/>
</dbReference>
<evidence type="ECO:0000256" key="11">
    <source>
        <dbReference type="ARBA" id="ARBA00022723"/>
    </source>
</evidence>
<keyword evidence="20" id="KW-0539">Nucleus</keyword>
<evidence type="ECO:0000256" key="14">
    <source>
        <dbReference type="ARBA" id="ARBA00022776"/>
    </source>
</evidence>
<dbReference type="Gene3D" id="3.30.160.60">
    <property type="entry name" value="Classic Zinc Finger"/>
    <property type="match status" value="4"/>
</dbReference>
<evidence type="ECO:0000256" key="22">
    <source>
        <dbReference type="ARBA" id="ARBA00067631"/>
    </source>
</evidence>
<keyword evidence="14" id="KW-0498">Mitosis</keyword>
<evidence type="ECO:0000256" key="9">
    <source>
        <dbReference type="ARBA" id="ARBA00022618"/>
    </source>
</evidence>
<evidence type="ECO:0000256" key="8">
    <source>
        <dbReference type="ARBA" id="ARBA00022604"/>
    </source>
</evidence>
<keyword evidence="17" id="KW-0805">Transcription regulation</keyword>
<evidence type="ECO:0000256" key="24">
    <source>
        <dbReference type="ARBA" id="ARBA00076827"/>
    </source>
</evidence>
<dbReference type="GO" id="GO:0045944">
    <property type="term" value="P:positive regulation of transcription by RNA polymerase II"/>
    <property type="evidence" value="ECO:0007669"/>
    <property type="project" value="UniProtKB-ARBA"/>
</dbReference>
<feature type="domain" description="C2H2-type" evidence="27">
    <location>
        <begin position="318"/>
        <end position="342"/>
    </location>
</feature>
<name>A0A8C6Y0K0_NAJNA</name>
<gene>
    <name evidence="28" type="primary">E4F1</name>
</gene>
<dbReference type="Pfam" id="PF00096">
    <property type="entry name" value="zf-C2H2"/>
    <property type="match status" value="4"/>
</dbReference>
<feature type="domain" description="C2H2-type" evidence="27">
    <location>
        <begin position="156"/>
        <end position="183"/>
    </location>
</feature>
<evidence type="ECO:0000256" key="5">
    <source>
        <dbReference type="ARBA" id="ARBA00012483"/>
    </source>
</evidence>
<dbReference type="PROSITE" id="PS00028">
    <property type="entry name" value="ZINC_FINGER_C2H2_1"/>
    <property type="match status" value="2"/>
</dbReference>
<evidence type="ECO:0000256" key="12">
    <source>
        <dbReference type="ARBA" id="ARBA00022737"/>
    </source>
</evidence>
<dbReference type="OrthoDB" id="4748970at2759"/>
<dbReference type="PROSITE" id="PS50157">
    <property type="entry name" value="ZINC_FINGER_C2H2_2"/>
    <property type="match status" value="4"/>
</dbReference>
<evidence type="ECO:0000313" key="28">
    <source>
        <dbReference type="Ensembl" id="ENSNNAP00000022631.1"/>
    </source>
</evidence>
<keyword evidence="8" id="KW-0341">Growth regulation</keyword>
<evidence type="ECO:0000256" key="17">
    <source>
        <dbReference type="ARBA" id="ARBA00023015"/>
    </source>
</evidence>
<evidence type="ECO:0000256" key="1">
    <source>
        <dbReference type="ARBA" id="ARBA00000900"/>
    </source>
</evidence>
<evidence type="ECO:0000256" key="21">
    <source>
        <dbReference type="ARBA" id="ARBA00023306"/>
    </source>
</evidence>
<evidence type="ECO:0000256" key="2">
    <source>
        <dbReference type="ARBA" id="ARBA00004496"/>
    </source>
</evidence>
<dbReference type="SUPFAM" id="SSF57667">
    <property type="entry name" value="beta-beta-alpha zinc fingers"/>
    <property type="match status" value="2"/>
</dbReference>
<dbReference type="AlphaFoldDB" id="A0A8C6Y0K0"/>
<protein>
    <recommendedName>
        <fullName evidence="22">Transcription factor E4F1</fullName>
        <ecNumber evidence="5">2.3.2.27</ecNumber>
    </recommendedName>
    <alternativeName>
        <fullName evidence="23">Putative E3 ubiquitin-protein ligase E4F1</fullName>
    </alternativeName>
    <alternativeName>
        <fullName evidence="25">RING-type E3 ubiquitin transferase E4F1</fullName>
    </alternativeName>
    <alternativeName>
        <fullName evidence="24">Transcription factor E4F</fullName>
    </alternativeName>
</protein>
<dbReference type="Proteomes" id="UP000694559">
    <property type="component" value="Unplaced"/>
</dbReference>
<keyword evidence="29" id="KW-1185">Reference proteome</keyword>